<accession>A0A2Z5G872</accession>
<evidence type="ECO:0000259" key="7">
    <source>
        <dbReference type="PROSITE" id="PS51910"/>
    </source>
</evidence>
<dbReference type="Pfam" id="PF00704">
    <property type="entry name" value="Glyco_hydro_18"/>
    <property type="match status" value="1"/>
</dbReference>
<dbReference type="Proteomes" id="UP000253606">
    <property type="component" value="Chromosome"/>
</dbReference>
<dbReference type="Gene3D" id="3.10.50.10">
    <property type="match status" value="1"/>
</dbReference>
<dbReference type="PANTHER" id="PTHR11177:SF333">
    <property type="entry name" value="CHITINASE"/>
    <property type="match status" value="1"/>
</dbReference>
<keyword evidence="3 4" id="KW-0326">Glycosidase</keyword>
<dbReference type="SUPFAM" id="SSF51445">
    <property type="entry name" value="(Trans)glycosidases"/>
    <property type="match status" value="1"/>
</dbReference>
<dbReference type="RefSeq" id="WP_114209866.1">
    <property type="nucleotide sequence ID" value="NZ_CP030840.1"/>
</dbReference>
<protein>
    <submittedName>
        <fullName evidence="8">Chitinase</fullName>
    </submittedName>
</protein>
<dbReference type="AlphaFoldDB" id="A0A2Z5G872"/>
<name>A0A2Z5G872_9BACT</name>
<gene>
    <name evidence="8" type="ORF">ACPOL_6017</name>
</gene>
<dbReference type="PROSITE" id="PS01095">
    <property type="entry name" value="GH18_1"/>
    <property type="match status" value="1"/>
</dbReference>
<feature type="signal peptide" evidence="6">
    <location>
        <begin position="1"/>
        <end position="29"/>
    </location>
</feature>
<feature type="chain" id="PRO_5016270798" evidence="6">
    <location>
        <begin position="30"/>
        <end position="391"/>
    </location>
</feature>
<dbReference type="PROSITE" id="PS51910">
    <property type="entry name" value="GH18_2"/>
    <property type="match status" value="1"/>
</dbReference>
<sequence length="391" mass="43518">MDHFPSRHSALAGVLVSFAAVLLPACSVAQDTKTVHPQKRIVGDYTYYSKFNNPPYGADQIPYHKLTHIIHAGVPFDAEGNLQVPDGFIEPEMITKAHDAGTKVVLLIGGDVPALETNPGMLKPLLKNLKTFVTEHDYDGLDLDWEYPLSAEDTAVLLKLMTALRATFPSPRYTLSIDAAPWNEPAYDVPHLRKVIDWFNIMTYDCAGPWTAHAQLNSPIFWDPKNPHPEECEPGASDQESADIFLADAPASQLNQGTPFYGYEYTNVKKLFGTCPNASTTEDGDCDDTVLTLGYGSDIKKLINKKGWVEHRDPVALVPYLLKKDGSPGFITYDDAESTYIRVWYSDWERGLGGTFLWALDEDYDGHSQDLLDAMYKASKRIPPCDDKPSK</sequence>
<evidence type="ECO:0000256" key="6">
    <source>
        <dbReference type="SAM" id="SignalP"/>
    </source>
</evidence>
<dbReference type="SMART" id="SM00636">
    <property type="entry name" value="Glyco_18"/>
    <property type="match status" value="1"/>
</dbReference>
<keyword evidence="1 4" id="KW-0378">Hydrolase</keyword>
<dbReference type="GO" id="GO:0006032">
    <property type="term" value="P:chitin catabolic process"/>
    <property type="evidence" value="ECO:0007669"/>
    <property type="project" value="UniProtKB-KW"/>
</dbReference>
<proteinExistence type="inferred from homology"/>
<comment type="similarity">
    <text evidence="5">Belongs to the glycosyl hydrolase 18 family.</text>
</comment>
<keyword evidence="2" id="KW-0624">Polysaccharide degradation</keyword>
<keyword evidence="6" id="KW-0732">Signal</keyword>
<dbReference type="EMBL" id="CP030840">
    <property type="protein sequence ID" value="AXC15261.1"/>
    <property type="molecule type" value="Genomic_DNA"/>
</dbReference>
<evidence type="ECO:0000313" key="8">
    <source>
        <dbReference type="EMBL" id="AXC15261.1"/>
    </source>
</evidence>
<evidence type="ECO:0000256" key="5">
    <source>
        <dbReference type="RuleBase" id="RU004453"/>
    </source>
</evidence>
<dbReference type="Gene3D" id="3.20.20.80">
    <property type="entry name" value="Glycosidases"/>
    <property type="match status" value="1"/>
</dbReference>
<dbReference type="InterPro" id="IPR011583">
    <property type="entry name" value="Chitinase_II/V-like_cat"/>
</dbReference>
<keyword evidence="2" id="KW-0119">Carbohydrate metabolism</keyword>
<dbReference type="InterPro" id="IPR001223">
    <property type="entry name" value="Glyco_hydro18_cat"/>
</dbReference>
<dbReference type="InterPro" id="IPR017853">
    <property type="entry name" value="GH"/>
</dbReference>
<dbReference type="InterPro" id="IPR050314">
    <property type="entry name" value="Glycosyl_Hydrlase_18"/>
</dbReference>
<feature type="domain" description="GH18" evidence="7">
    <location>
        <begin position="39"/>
        <end position="382"/>
    </location>
</feature>
<dbReference type="InterPro" id="IPR029070">
    <property type="entry name" value="Chitinase_insertion_sf"/>
</dbReference>
<keyword evidence="9" id="KW-1185">Reference proteome</keyword>
<reference evidence="8 9" key="1">
    <citation type="journal article" date="2018" name="Front. Microbiol.">
        <title>Hydrolytic Capabilities as a Key to Environmental Success: Chitinolytic and Cellulolytic Acidobacteria From Acidic Sub-arctic Soils and Boreal Peatlands.</title>
        <authorList>
            <person name="Belova S.E."/>
            <person name="Ravin N.V."/>
            <person name="Pankratov T.A."/>
            <person name="Rakitin A.L."/>
            <person name="Ivanova A.A."/>
            <person name="Beletsky A.V."/>
            <person name="Mardanov A.V."/>
            <person name="Sinninghe Damste J.S."/>
            <person name="Dedysh S.N."/>
        </authorList>
    </citation>
    <scope>NUCLEOTIDE SEQUENCE [LARGE SCALE GENOMIC DNA]</scope>
    <source>
        <strain evidence="8 9">SBC82</strain>
    </source>
</reference>
<evidence type="ECO:0000256" key="1">
    <source>
        <dbReference type="ARBA" id="ARBA00022801"/>
    </source>
</evidence>
<dbReference type="GO" id="GO:0004553">
    <property type="term" value="F:hydrolase activity, hydrolyzing O-glycosyl compounds"/>
    <property type="evidence" value="ECO:0007669"/>
    <property type="project" value="InterPro"/>
</dbReference>
<dbReference type="OrthoDB" id="9775889at2"/>
<evidence type="ECO:0000256" key="3">
    <source>
        <dbReference type="ARBA" id="ARBA00023295"/>
    </source>
</evidence>
<dbReference type="KEGG" id="abas:ACPOL_6017"/>
<dbReference type="PANTHER" id="PTHR11177">
    <property type="entry name" value="CHITINASE"/>
    <property type="match status" value="1"/>
</dbReference>
<dbReference type="GO" id="GO:0008061">
    <property type="term" value="F:chitin binding"/>
    <property type="evidence" value="ECO:0007669"/>
    <property type="project" value="InterPro"/>
</dbReference>
<evidence type="ECO:0000256" key="2">
    <source>
        <dbReference type="ARBA" id="ARBA00023024"/>
    </source>
</evidence>
<evidence type="ECO:0000256" key="4">
    <source>
        <dbReference type="RuleBase" id="RU000489"/>
    </source>
</evidence>
<organism evidence="8 9">
    <name type="scientific">Acidisarcina polymorpha</name>
    <dbReference type="NCBI Taxonomy" id="2211140"/>
    <lineage>
        <taxon>Bacteria</taxon>
        <taxon>Pseudomonadati</taxon>
        <taxon>Acidobacteriota</taxon>
        <taxon>Terriglobia</taxon>
        <taxon>Terriglobales</taxon>
        <taxon>Acidobacteriaceae</taxon>
        <taxon>Acidisarcina</taxon>
    </lineage>
</organism>
<keyword evidence="2" id="KW-0146">Chitin degradation</keyword>
<dbReference type="InterPro" id="IPR001579">
    <property type="entry name" value="Glyco_hydro_18_chit_AS"/>
</dbReference>
<evidence type="ECO:0000313" key="9">
    <source>
        <dbReference type="Proteomes" id="UP000253606"/>
    </source>
</evidence>
<dbReference type="GO" id="GO:0005975">
    <property type="term" value="P:carbohydrate metabolic process"/>
    <property type="evidence" value="ECO:0007669"/>
    <property type="project" value="InterPro"/>
</dbReference>